<evidence type="ECO:0000313" key="1">
    <source>
        <dbReference type="EMBL" id="KAK9106636.1"/>
    </source>
</evidence>
<protein>
    <submittedName>
        <fullName evidence="1">Uncharacterized protein</fullName>
    </submittedName>
</protein>
<dbReference type="Proteomes" id="UP001420932">
    <property type="component" value="Unassembled WGS sequence"/>
</dbReference>
<dbReference type="AlphaFoldDB" id="A0AAP0I2X1"/>
<comment type="caution">
    <text evidence="1">The sequence shown here is derived from an EMBL/GenBank/DDBJ whole genome shotgun (WGS) entry which is preliminary data.</text>
</comment>
<name>A0AAP0I2X1_9MAGN</name>
<accession>A0AAP0I2X1</accession>
<keyword evidence="2" id="KW-1185">Reference proteome</keyword>
<proteinExistence type="predicted"/>
<dbReference type="EMBL" id="JBBNAF010000010">
    <property type="protein sequence ID" value="KAK9106636.1"/>
    <property type="molecule type" value="Genomic_DNA"/>
</dbReference>
<evidence type="ECO:0000313" key="2">
    <source>
        <dbReference type="Proteomes" id="UP001420932"/>
    </source>
</evidence>
<reference evidence="1 2" key="1">
    <citation type="submission" date="2024-01" db="EMBL/GenBank/DDBJ databases">
        <title>Genome assemblies of Stephania.</title>
        <authorList>
            <person name="Yang L."/>
        </authorList>
    </citation>
    <scope>NUCLEOTIDE SEQUENCE [LARGE SCALE GENOMIC DNA]</scope>
    <source>
        <strain evidence="1">YNDBR</strain>
        <tissue evidence="1">Leaf</tissue>
    </source>
</reference>
<sequence length="211" mass="23679">MRIPKSFSRKNPKNLNRLSVSSKFIRLSRPQTSIPFDRLVSPSGRARRSLSVFSLVRLVAVVSVSPSGRATWSLSSLGLAVSLVSPSRRAVSVIADISRFSLVKLELDKGQKVLERLKNLGVEQIEEIYLPEIMVPLDHFKESWYINRLEQLATKASDLLVLSLSEELSTVHEPKPSYMFVPHSQSSSDMRCILTGCCPQMEIQKCFKAAF</sequence>
<organism evidence="1 2">
    <name type="scientific">Stephania yunnanensis</name>
    <dbReference type="NCBI Taxonomy" id="152371"/>
    <lineage>
        <taxon>Eukaryota</taxon>
        <taxon>Viridiplantae</taxon>
        <taxon>Streptophyta</taxon>
        <taxon>Embryophyta</taxon>
        <taxon>Tracheophyta</taxon>
        <taxon>Spermatophyta</taxon>
        <taxon>Magnoliopsida</taxon>
        <taxon>Ranunculales</taxon>
        <taxon>Menispermaceae</taxon>
        <taxon>Menispermoideae</taxon>
        <taxon>Cissampelideae</taxon>
        <taxon>Stephania</taxon>
    </lineage>
</organism>
<gene>
    <name evidence="1" type="ORF">Syun_022647</name>
</gene>